<dbReference type="Proteomes" id="UP001283341">
    <property type="component" value="Unassembled WGS sequence"/>
</dbReference>
<keyword evidence="3" id="KW-1185">Reference proteome</keyword>
<evidence type="ECO:0000313" key="3">
    <source>
        <dbReference type="Proteomes" id="UP001283341"/>
    </source>
</evidence>
<dbReference type="AlphaFoldDB" id="A0AAE0M5Y9"/>
<accession>A0AAE0M5Y9</accession>
<proteinExistence type="predicted"/>
<comment type="caution">
    <text evidence="2">The sequence shown here is derived from an EMBL/GenBank/DDBJ whole genome shotgun (WGS) entry which is preliminary data.</text>
</comment>
<gene>
    <name evidence="2" type="ORF">B0H66DRAFT_258022</name>
</gene>
<sequence length="645" mass="73001">MGEIVVVSAQQDGHLTDLEAFWVEENPENLRCCRCGRTFDGDALIRTFRITNQGEEGGYHDTNNASCSKFIMALNERISLFNRHMECLISEKTSYVAVSHVWDSEISNTQARGRHSPQDTHIRQRVFASVIGIAHGLMASQNDAEVEIWHDYFSVPQWEDDLKNQILLAIPLVFQHADFTLVNMNDVRIENVNALLHGHSTEDRLNAITSICGAAWFKRVWTVMEFIRARRVRAMVHGNQLVDESVGDVFLGKLSEVWDRESETHGAKEVEERTRVGTNLVPWNLGPLQAARDLRKLDFASTWILLSRRGCRSIHDFFHAFLGILRTSLPPEQILEKEDASKACLQIATACLTAGDYSPLLMTPTAEPYDRRGEWRRMTRDGFNDVTTFGLGHQTSGPAFHQDFVLGSDSGLPHLKVARIGKVSFVFKSPRYTDALETWTHTAQTVLSFTGPNVDRFVTTVCSRLYGQADDEASEILSDHERRQKLEVILRDWYNAWPDEAPDPAVTQRLAELLYLSRLSPSSQTPGGLTPFTFLQMHGGTIHMGWFGGLIGVTCATCCETFLYRTAFYKPPAEIRNGVVAYRIPGLDYIFTRMDGVGLLVDEKRRIVGRMNWATPTCRCDVVMEMVEVEIPDFYSVVTEEWLPT</sequence>
<dbReference type="Pfam" id="PF06985">
    <property type="entry name" value="HET"/>
    <property type="match status" value="1"/>
</dbReference>
<evidence type="ECO:0000259" key="1">
    <source>
        <dbReference type="Pfam" id="PF06985"/>
    </source>
</evidence>
<protein>
    <recommendedName>
        <fullName evidence="1">Heterokaryon incompatibility domain-containing protein</fullName>
    </recommendedName>
</protein>
<name>A0AAE0M5Y9_9PEZI</name>
<organism evidence="2 3">
    <name type="scientific">Apodospora peruviana</name>
    <dbReference type="NCBI Taxonomy" id="516989"/>
    <lineage>
        <taxon>Eukaryota</taxon>
        <taxon>Fungi</taxon>
        <taxon>Dikarya</taxon>
        <taxon>Ascomycota</taxon>
        <taxon>Pezizomycotina</taxon>
        <taxon>Sordariomycetes</taxon>
        <taxon>Sordariomycetidae</taxon>
        <taxon>Sordariales</taxon>
        <taxon>Lasiosphaeriaceae</taxon>
        <taxon>Apodospora</taxon>
    </lineage>
</organism>
<dbReference type="EMBL" id="JAUEDM010000004">
    <property type="protein sequence ID" value="KAK3319159.1"/>
    <property type="molecule type" value="Genomic_DNA"/>
</dbReference>
<reference evidence="2" key="2">
    <citation type="submission" date="2023-06" db="EMBL/GenBank/DDBJ databases">
        <authorList>
            <consortium name="Lawrence Berkeley National Laboratory"/>
            <person name="Haridas S."/>
            <person name="Hensen N."/>
            <person name="Bonometti L."/>
            <person name="Westerberg I."/>
            <person name="Brannstrom I.O."/>
            <person name="Guillou S."/>
            <person name="Cros-Aarteil S."/>
            <person name="Calhoun S."/>
            <person name="Kuo A."/>
            <person name="Mondo S."/>
            <person name="Pangilinan J."/>
            <person name="Riley R."/>
            <person name="Labutti K."/>
            <person name="Andreopoulos B."/>
            <person name="Lipzen A."/>
            <person name="Chen C."/>
            <person name="Yanf M."/>
            <person name="Daum C."/>
            <person name="Ng V."/>
            <person name="Clum A."/>
            <person name="Steindorff A."/>
            <person name="Ohm R."/>
            <person name="Martin F."/>
            <person name="Silar P."/>
            <person name="Natvig D."/>
            <person name="Lalanne C."/>
            <person name="Gautier V."/>
            <person name="Ament-Velasquez S.L."/>
            <person name="Kruys A."/>
            <person name="Hutchinson M.I."/>
            <person name="Powell A.J."/>
            <person name="Barry K."/>
            <person name="Miller A.N."/>
            <person name="Grigoriev I.V."/>
            <person name="Debuchy R."/>
            <person name="Gladieux P."/>
            <person name="Thoren M.H."/>
            <person name="Johannesson H."/>
        </authorList>
    </citation>
    <scope>NUCLEOTIDE SEQUENCE</scope>
    <source>
        <strain evidence="2">CBS 118394</strain>
    </source>
</reference>
<feature type="domain" description="Heterokaryon incompatibility" evidence="1">
    <location>
        <begin position="95"/>
        <end position="225"/>
    </location>
</feature>
<evidence type="ECO:0000313" key="2">
    <source>
        <dbReference type="EMBL" id="KAK3319159.1"/>
    </source>
</evidence>
<reference evidence="2" key="1">
    <citation type="journal article" date="2023" name="Mol. Phylogenet. Evol.">
        <title>Genome-scale phylogeny and comparative genomics of the fungal order Sordariales.</title>
        <authorList>
            <person name="Hensen N."/>
            <person name="Bonometti L."/>
            <person name="Westerberg I."/>
            <person name="Brannstrom I.O."/>
            <person name="Guillou S."/>
            <person name="Cros-Aarteil S."/>
            <person name="Calhoun S."/>
            <person name="Haridas S."/>
            <person name="Kuo A."/>
            <person name="Mondo S."/>
            <person name="Pangilinan J."/>
            <person name="Riley R."/>
            <person name="LaButti K."/>
            <person name="Andreopoulos B."/>
            <person name="Lipzen A."/>
            <person name="Chen C."/>
            <person name="Yan M."/>
            <person name="Daum C."/>
            <person name="Ng V."/>
            <person name="Clum A."/>
            <person name="Steindorff A."/>
            <person name="Ohm R.A."/>
            <person name="Martin F."/>
            <person name="Silar P."/>
            <person name="Natvig D.O."/>
            <person name="Lalanne C."/>
            <person name="Gautier V."/>
            <person name="Ament-Velasquez S.L."/>
            <person name="Kruys A."/>
            <person name="Hutchinson M.I."/>
            <person name="Powell A.J."/>
            <person name="Barry K."/>
            <person name="Miller A.N."/>
            <person name="Grigoriev I.V."/>
            <person name="Debuchy R."/>
            <person name="Gladieux P."/>
            <person name="Hiltunen Thoren M."/>
            <person name="Johannesson H."/>
        </authorList>
    </citation>
    <scope>NUCLEOTIDE SEQUENCE</scope>
    <source>
        <strain evidence="2">CBS 118394</strain>
    </source>
</reference>
<dbReference type="InterPro" id="IPR010730">
    <property type="entry name" value="HET"/>
</dbReference>